<dbReference type="AlphaFoldDB" id="A0AAD6UFX0"/>
<sequence>MDADEHDSDVAGESQASQILQNAMEYGPQSTRTISAKEPDMSKDASSESFNPHPALQYHYHGLVATQTQTQSQNDDEEGNLYGENMQKENNQAALSPPGNEVQGVNVRSPARPLKAAETPRCLPSKFTSNSKTGFLESPKAADTGSKLARVRATASSLQRSSPALKRALSRDSFAGDFEDPAAKFIASSKQFDIPLAQLVHASPSVEGSPLVTRRSMIERLPPMKMKGQFSSIRRPPRRTLAARSRSRSRSLILNRRSIHTGTRMIIPSTSSISRKMMDRSSLLRLPVVKALPNIRAVTSALATSTCMMQTATRRRWSQLRFWNPLS</sequence>
<reference evidence="2" key="1">
    <citation type="submission" date="2023-03" db="EMBL/GenBank/DDBJ databases">
        <title>Massive genome expansion in bonnet fungi (Mycena s.s.) driven by repeated elements and novel gene families across ecological guilds.</title>
        <authorList>
            <consortium name="Lawrence Berkeley National Laboratory"/>
            <person name="Harder C.B."/>
            <person name="Miyauchi S."/>
            <person name="Viragh M."/>
            <person name="Kuo A."/>
            <person name="Thoen E."/>
            <person name="Andreopoulos B."/>
            <person name="Lu D."/>
            <person name="Skrede I."/>
            <person name="Drula E."/>
            <person name="Henrissat B."/>
            <person name="Morin E."/>
            <person name="Kohler A."/>
            <person name="Barry K."/>
            <person name="LaButti K."/>
            <person name="Morin E."/>
            <person name="Salamov A."/>
            <person name="Lipzen A."/>
            <person name="Mereny Z."/>
            <person name="Hegedus B."/>
            <person name="Baldrian P."/>
            <person name="Stursova M."/>
            <person name="Weitz H."/>
            <person name="Taylor A."/>
            <person name="Grigoriev I.V."/>
            <person name="Nagy L.G."/>
            <person name="Martin F."/>
            <person name="Kauserud H."/>
        </authorList>
    </citation>
    <scope>NUCLEOTIDE SEQUENCE</scope>
    <source>
        <strain evidence="2">CBHHK173m</strain>
    </source>
</reference>
<gene>
    <name evidence="2" type="ORF">B0H15DRAFT_623093</name>
</gene>
<name>A0AAD6UFX0_9AGAR</name>
<proteinExistence type="predicted"/>
<organism evidence="2 3">
    <name type="scientific">Mycena belliarum</name>
    <dbReference type="NCBI Taxonomy" id="1033014"/>
    <lineage>
        <taxon>Eukaryota</taxon>
        <taxon>Fungi</taxon>
        <taxon>Dikarya</taxon>
        <taxon>Basidiomycota</taxon>
        <taxon>Agaricomycotina</taxon>
        <taxon>Agaricomycetes</taxon>
        <taxon>Agaricomycetidae</taxon>
        <taxon>Agaricales</taxon>
        <taxon>Marasmiineae</taxon>
        <taxon>Mycenaceae</taxon>
        <taxon>Mycena</taxon>
    </lineage>
</organism>
<evidence type="ECO:0000313" key="3">
    <source>
        <dbReference type="Proteomes" id="UP001222325"/>
    </source>
</evidence>
<dbReference type="Proteomes" id="UP001222325">
    <property type="component" value="Unassembled WGS sequence"/>
</dbReference>
<dbReference type="EMBL" id="JARJCN010000009">
    <property type="protein sequence ID" value="KAJ7097826.1"/>
    <property type="molecule type" value="Genomic_DNA"/>
</dbReference>
<feature type="region of interest" description="Disordered" evidence="1">
    <location>
        <begin position="1"/>
        <end position="54"/>
    </location>
</feature>
<accession>A0AAD6UFX0</accession>
<protein>
    <submittedName>
        <fullName evidence="2">Uncharacterized protein</fullName>
    </submittedName>
</protein>
<keyword evidence="3" id="KW-1185">Reference proteome</keyword>
<evidence type="ECO:0000256" key="1">
    <source>
        <dbReference type="SAM" id="MobiDB-lite"/>
    </source>
</evidence>
<comment type="caution">
    <text evidence="2">The sequence shown here is derived from an EMBL/GenBank/DDBJ whole genome shotgun (WGS) entry which is preliminary data.</text>
</comment>
<evidence type="ECO:0000313" key="2">
    <source>
        <dbReference type="EMBL" id="KAJ7097826.1"/>
    </source>
</evidence>
<feature type="compositionally biased region" description="Basic and acidic residues" evidence="1">
    <location>
        <begin position="35"/>
        <end position="46"/>
    </location>
</feature>